<comment type="caution">
    <text evidence="2">The sequence shown here is derived from an EMBL/GenBank/DDBJ whole genome shotgun (WGS) entry which is preliminary data.</text>
</comment>
<reference evidence="2 3" key="1">
    <citation type="submission" date="2019-10" db="EMBL/GenBank/DDBJ databases">
        <title>Whole genome shotgun sequence of Acrocarpospora pleiomorpha NBRC 16267.</title>
        <authorList>
            <person name="Ichikawa N."/>
            <person name="Kimura A."/>
            <person name="Kitahashi Y."/>
            <person name="Komaki H."/>
            <person name="Oguchi A."/>
        </authorList>
    </citation>
    <scope>NUCLEOTIDE SEQUENCE [LARGE SCALE GENOMIC DNA]</scope>
    <source>
        <strain evidence="2 3">NBRC 16267</strain>
    </source>
</reference>
<gene>
    <name evidence="2" type="ORF">Aple_010560</name>
</gene>
<dbReference type="OrthoDB" id="9828806at2"/>
<accession>A0A5M3XEZ6</accession>
<organism evidence="2 3">
    <name type="scientific">Acrocarpospora pleiomorpha</name>
    <dbReference type="NCBI Taxonomy" id="90975"/>
    <lineage>
        <taxon>Bacteria</taxon>
        <taxon>Bacillati</taxon>
        <taxon>Actinomycetota</taxon>
        <taxon>Actinomycetes</taxon>
        <taxon>Streptosporangiales</taxon>
        <taxon>Streptosporangiaceae</taxon>
        <taxon>Acrocarpospora</taxon>
    </lineage>
</organism>
<dbReference type="Proteomes" id="UP000377595">
    <property type="component" value="Unassembled WGS sequence"/>
</dbReference>
<name>A0A5M3XEZ6_9ACTN</name>
<evidence type="ECO:0000256" key="1">
    <source>
        <dbReference type="SAM" id="MobiDB-lite"/>
    </source>
</evidence>
<evidence type="ECO:0000313" key="2">
    <source>
        <dbReference type="EMBL" id="GES18161.1"/>
    </source>
</evidence>
<evidence type="ECO:0000313" key="3">
    <source>
        <dbReference type="Proteomes" id="UP000377595"/>
    </source>
</evidence>
<dbReference type="RefSeq" id="WP_155343302.1">
    <property type="nucleotide sequence ID" value="NZ_BAAAHM010000017.1"/>
</dbReference>
<dbReference type="AlphaFoldDB" id="A0A5M3XEZ6"/>
<protein>
    <submittedName>
        <fullName evidence="2">Uncharacterized protein</fullName>
    </submittedName>
</protein>
<dbReference type="EMBL" id="BLAF01000006">
    <property type="protein sequence ID" value="GES18161.1"/>
    <property type="molecule type" value="Genomic_DNA"/>
</dbReference>
<keyword evidence="3" id="KW-1185">Reference proteome</keyword>
<proteinExistence type="predicted"/>
<feature type="region of interest" description="Disordered" evidence="1">
    <location>
        <begin position="68"/>
        <end position="89"/>
    </location>
</feature>
<sequence>MSSRYTVETNGDIALTAATAKTVLSYIAGSNAPMRVIEMELGFDGVNTTGEPVTVELCKSTEAGAGTATSHTILQSGGPTRTAQGTAKRNFTAEPTVLTVIKRWLVHPQTGRTWQFPLGREPEQNTGAQALVLRCTAPANVNCQGYMEVEEG</sequence>